<proteinExistence type="predicted"/>
<evidence type="ECO:0000313" key="3">
    <source>
        <dbReference type="Proteomes" id="UP001140560"/>
    </source>
</evidence>
<feature type="compositionally biased region" description="Basic and acidic residues" evidence="1">
    <location>
        <begin position="97"/>
        <end position="111"/>
    </location>
</feature>
<comment type="caution">
    <text evidence="2">The sequence shown here is derived from an EMBL/GenBank/DDBJ whole genome shotgun (WGS) entry which is preliminary data.</text>
</comment>
<protein>
    <submittedName>
        <fullName evidence="2">Uncharacterized protein</fullName>
    </submittedName>
</protein>
<dbReference type="Proteomes" id="UP001140560">
    <property type="component" value="Unassembled WGS sequence"/>
</dbReference>
<reference evidence="2" key="1">
    <citation type="submission" date="2022-10" db="EMBL/GenBank/DDBJ databases">
        <title>Tapping the CABI collections for fungal endophytes: first genome assemblies for Collariella, Neodidymelliopsis, Ascochyta clinopodiicola, Didymella pomorum, Didymosphaeria variabile, Neocosmospora piperis and Neocucurbitaria cava.</title>
        <authorList>
            <person name="Hill R."/>
        </authorList>
    </citation>
    <scope>NUCLEOTIDE SEQUENCE</scope>
    <source>
        <strain evidence="2">IMI 356814</strain>
    </source>
</reference>
<dbReference type="AlphaFoldDB" id="A0A9W8YBW5"/>
<dbReference type="OrthoDB" id="2279190at2759"/>
<feature type="region of interest" description="Disordered" evidence="1">
    <location>
        <begin position="22"/>
        <end position="111"/>
    </location>
</feature>
<accession>A0A9W8YBW5</accession>
<name>A0A9W8YBW5_9PLEO</name>
<dbReference type="EMBL" id="JAPEUY010000005">
    <property type="protein sequence ID" value="KAJ4372956.1"/>
    <property type="molecule type" value="Genomic_DNA"/>
</dbReference>
<organism evidence="2 3">
    <name type="scientific">Neocucurbitaria cava</name>
    <dbReference type="NCBI Taxonomy" id="798079"/>
    <lineage>
        <taxon>Eukaryota</taxon>
        <taxon>Fungi</taxon>
        <taxon>Dikarya</taxon>
        <taxon>Ascomycota</taxon>
        <taxon>Pezizomycotina</taxon>
        <taxon>Dothideomycetes</taxon>
        <taxon>Pleosporomycetidae</taxon>
        <taxon>Pleosporales</taxon>
        <taxon>Pleosporineae</taxon>
        <taxon>Cucurbitariaceae</taxon>
        <taxon>Neocucurbitaria</taxon>
    </lineage>
</organism>
<evidence type="ECO:0000256" key="1">
    <source>
        <dbReference type="SAM" id="MobiDB-lite"/>
    </source>
</evidence>
<gene>
    <name evidence="2" type="ORF">N0V83_003247</name>
</gene>
<evidence type="ECO:0000313" key="2">
    <source>
        <dbReference type="EMBL" id="KAJ4372956.1"/>
    </source>
</evidence>
<keyword evidence="3" id="KW-1185">Reference proteome</keyword>
<sequence length="149" mass="15812">MLPRPTAKYYLKPTILYLSCPEDLAWPASSPKRTKSKSKTKSTPEPETAISLEPNMADKTKDTLNNVTGNAPGGRGLGEVGDSIGPIAKTPGVAGSDSREGNKTKNADEGFGLDNKDVKGSLKVHIKLDLEADIRVIARIKGDIAIGLL</sequence>